<reference evidence="3" key="1">
    <citation type="submission" date="2023-04" db="EMBL/GenBank/DDBJ databases">
        <title>Ambrosiozyma monospora NBRC 1965.</title>
        <authorList>
            <person name="Ichikawa N."/>
            <person name="Sato H."/>
            <person name="Tonouchi N."/>
        </authorList>
    </citation>
    <scope>NUCLEOTIDE SEQUENCE</scope>
    <source>
        <strain evidence="3">NBRC 1965</strain>
    </source>
</reference>
<dbReference type="Proteomes" id="UP001165063">
    <property type="component" value="Unassembled WGS sequence"/>
</dbReference>
<proteinExistence type="predicted"/>
<comment type="caution">
    <text evidence="3">The sequence shown here is derived from an EMBL/GenBank/DDBJ whole genome shotgun (WGS) entry which is preliminary data.</text>
</comment>
<evidence type="ECO:0000313" key="4">
    <source>
        <dbReference type="Proteomes" id="UP001165063"/>
    </source>
</evidence>
<evidence type="ECO:0000313" key="3">
    <source>
        <dbReference type="EMBL" id="GMG32211.1"/>
    </source>
</evidence>
<keyword evidence="4" id="KW-1185">Reference proteome</keyword>
<feature type="region of interest" description="Disordered" evidence="1">
    <location>
        <begin position="1"/>
        <end position="61"/>
    </location>
</feature>
<dbReference type="InterPro" id="IPR019191">
    <property type="entry name" value="Essential_protein_Yae1_N"/>
</dbReference>
<dbReference type="OrthoDB" id="20086at2759"/>
<dbReference type="Pfam" id="PF09811">
    <property type="entry name" value="Yae1_N"/>
    <property type="match status" value="1"/>
</dbReference>
<accession>A0A9W6YTL0</accession>
<name>A0A9W6YTL0_AMBMO</name>
<dbReference type="AlphaFoldDB" id="A0A9W6YTL0"/>
<feature type="compositionally biased region" description="Polar residues" evidence="1">
    <location>
        <begin position="39"/>
        <end position="49"/>
    </location>
</feature>
<evidence type="ECO:0000259" key="2">
    <source>
        <dbReference type="Pfam" id="PF09811"/>
    </source>
</evidence>
<sequence length="179" mass="19854">MGCVEPDCMSGDCQSEAGKSRSSGLDDSDSDDIWLSSDNEQNNEFNFHPNTDEFYGSAEQNHENTTEMSLNLIALQRRHAKQGYLDGLSQAKETGLQDGFDEGYPIGGKLGVAVGQLLISLKMSQISGKLSQEQYDLALKELNIRNILQKKYFDNSLNIKDYSKHPVISKWVGVVANDL</sequence>
<evidence type="ECO:0000256" key="1">
    <source>
        <dbReference type="SAM" id="MobiDB-lite"/>
    </source>
</evidence>
<gene>
    <name evidence="3" type="ORF">Amon01_000411300</name>
</gene>
<feature type="domain" description="Essential protein Yae1 N-terminal" evidence="2">
    <location>
        <begin position="83"/>
        <end position="118"/>
    </location>
</feature>
<organism evidence="3 4">
    <name type="scientific">Ambrosiozyma monospora</name>
    <name type="common">Yeast</name>
    <name type="synonym">Endomycopsis monosporus</name>
    <dbReference type="NCBI Taxonomy" id="43982"/>
    <lineage>
        <taxon>Eukaryota</taxon>
        <taxon>Fungi</taxon>
        <taxon>Dikarya</taxon>
        <taxon>Ascomycota</taxon>
        <taxon>Saccharomycotina</taxon>
        <taxon>Pichiomycetes</taxon>
        <taxon>Pichiales</taxon>
        <taxon>Pichiaceae</taxon>
        <taxon>Ambrosiozyma</taxon>
    </lineage>
</organism>
<protein>
    <submittedName>
        <fullName evidence="3">Unnamed protein product</fullName>
    </submittedName>
</protein>
<dbReference type="EMBL" id="BSXU01001902">
    <property type="protein sequence ID" value="GMG32211.1"/>
    <property type="molecule type" value="Genomic_DNA"/>
</dbReference>